<dbReference type="EMBL" id="LAZR01000427">
    <property type="protein sequence ID" value="KKN69427.1"/>
    <property type="molecule type" value="Genomic_DNA"/>
</dbReference>
<accession>A0A0F9T3L2</accession>
<comment type="caution">
    <text evidence="2">The sequence shown here is derived from an EMBL/GenBank/DDBJ whole genome shotgun (WGS) entry which is preliminary data.</text>
</comment>
<dbReference type="Gene3D" id="3.90.320.10">
    <property type="match status" value="1"/>
</dbReference>
<organism evidence="2">
    <name type="scientific">marine sediment metagenome</name>
    <dbReference type="NCBI Taxonomy" id="412755"/>
    <lineage>
        <taxon>unclassified sequences</taxon>
        <taxon>metagenomes</taxon>
        <taxon>ecological metagenomes</taxon>
    </lineage>
</organism>
<protein>
    <recommendedName>
        <fullName evidence="1">PD-(D/E)XK endonuclease-like domain-containing protein</fullName>
    </recommendedName>
</protein>
<sequence>MADTQLIKLSPSDLTYAWKDCKRCFWLKATGKMSKPWSPMPGIFTKIDGSMKAYFQDTSTERLAKQLGVDIPAGKIRRGQEMVKSAEIMAHGKPTGLYLSGKIDSRIIFEDGTIGIPDFKTSKIDAAKAAIYAPQLRAYAYCIEHPAGGKEGLMVSLLALIGFSPERFGFSSGKTPSYGLTGSGSWAPIDLDREAFEDLMAQISTIVNNPEPPSEGSGCGLCQYRKLARELGF</sequence>
<name>A0A0F9T3L2_9ZZZZ</name>
<evidence type="ECO:0000259" key="1">
    <source>
        <dbReference type="Pfam" id="PF12705"/>
    </source>
</evidence>
<proteinExistence type="predicted"/>
<dbReference type="InterPro" id="IPR038726">
    <property type="entry name" value="PDDEXK_AddAB-type"/>
</dbReference>
<dbReference type="Pfam" id="PF12705">
    <property type="entry name" value="PDDEXK_1"/>
    <property type="match status" value="1"/>
</dbReference>
<gene>
    <name evidence="2" type="ORF">LCGC14_0441540</name>
</gene>
<feature type="domain" description="PD-(D/E)XK endonuclease-like" evidence="1">
    <location>
        <begin position="77"/>
        <end position="226"/>
    </location>
</feature>
<evidence type="ECO:0000313" key="2">
    <source>
        <dbReference type="EMBL" id="KKN69427.1"/>
    </source>
</evidence>
<reference evidence="2" key="1">
    <citation type="journal article" date="2015" name="Nature">
        <title>Complex archaea that bridge the gap between prokaryotes and eukaryotes.</title>
        <authorList>
            <person name="Spang A."/>
            <person name="Saw J.H."/>
            <person name="Jorgensen S.L."/>
            <person name="Zaremba-Niedzwiedzka K."/>
            <person name="Martijn J."/>
            <person name="Lind A.E."/>
            <person name="van Eijk R."/>
            <person name="Schleper C."/>
            <person name="Guy L."/>
            <person name="Ettema T.J."/>
        </authorList>
    </citation>
    <scope>NUCLEOTIDE SEQUENCE</scope>
</reference>
<dbReference type="AlphaFoldDB" id="A0A0F9T3L2"/>
<dbReference type="InterPro" id="IPR011604">
    <property type="entry name" value="PDDEXK-like_dom_sf"/>
</dbReference>